<comment type="caution">
    <text evidence="1">The sequence shown here is derived from an EMBL/GenBank/DDBJ whole genome shotgun (WGS) entry which is preliminary data.</text>
</comment>
<gene>
    <name evidence="1" type="ORF">GCM10010994_22010</name>
</gene>
<dbReference type="InterPro" id="IPR008318">
    <property type="entry name" value="UCP030820"/>
</dbReference>
<dbReference type="AlphaFoldDB" id="A0A916XDN9"/>
<organism evidence="1 2">
    <name type="scientific">Chelatococcus reniformis</name>
    <dbReference type="NCBI Taxonomy" id="1494448"/>
    <lineage>
        <taxon>Bacteria</taxon>
        <taxon>Pseudomonadati</taxon>
        <taxon>Pseudomonadota</taxon>
        <taxon>Alphaproteobacteria</taxon>
        <taxon>Hyphomicrobiales</taxon>
        <taxon>Chelatococcaceae</taxon>
        <taxon>Chelatococcus</taxon>
    </lineage>
</organism>
<dbReference type="EMBL" id="BMGG01000003">
    <property type="protein sequence ID" value="GGC63009.1"/>
    <property type="molecule type" value="Genomic_DNA"/>
</dbReference>
<sequence>MTTLVKDGQVVDDPWIVPGDDERLPADRAALISKTRFLAELEGVSGRNAPLGLKLEAGEGLDGIEADLHRFALIVLSFPKYTDGRAYSLARLLRERHGFAGELRASGEVLRDQIPLMRRCGFDAFAISHAGTLKALLEGRIKDVDIHYQPAAIEAAEQTPLGARPWLRVAK</sequence>
<evidence type="ECO:0000313" key="2">
    <source>
        <dbReference type="Proteomes" id="UP000637002"/>
    </source>
</evidence>
<evidence type="ECO:0000313" key="1">
    <source>
        <dbReference type="EMBL" id="GGC63009.1"/>
    </source>
</evidence>
<proteinExistence type="predicted"/>
<reference evidence="1" key="1">
    <citation type="journal article" date="2014" name="Int. J. Syst. Evol. Microbiol.">
        <title>Complete genome sequence of Corynebacterium casei LMG S-19264T (=DSM 44701T), isolated from a smear-ripened cheese.</title>
        <authorList>
            <consortium name="US DOE Joint Genome Institute (JGI-PGF)"/>
            <person name="Walter F."/>
            <person name="Albersmeier A."/>
            <person name="Kalinowski J."/>
            <person name="Ruckert C."/>
        </authorList>
    </citation>
    <scope>NUCLEOTIDE SEQUENCE</scope>
    <source>
        <strain evidence="1">CGMCC 1.12919</strain>
    </source>
</reference>
<keyword evidence="2" id="KW-1185">Reference proteome</keyword>
<reference evidence="1" key="2">
    <citation type="submission" date="2020-09" db="EMBL/GenBank/DDBJ databases">
        <authorList>
            <person name="Sun Q."/>
            <person name="Zhou Y."/>
        </authorList>
    </citation>
    <scope>NUCLEOTIDE SEQUENCE</scope>
    <source>
        <strain evidence="1">CGMCC 1.12919</strain>
    </source>
</reference>
<accession>A0A916XDN9</accession>
<name>A0A916XDN9_9HYPH</name>
<protein>
    <submittedName>
        <fullName evidence="1">Oxidoreductase</fullName>
    </submittedName>
</protein>
<dbReference type="PIRSF" id="PIRSF030820">
    <property type="entry name" value="UCP030820"/>
    <property type="match status" value="1"/>
</dbReference>
<dbReference type="Proteomes" id="UP000637002">
    <property type="component" value="Unassembled WGS sequence"/>
</dbReference>
<dbReference type="RefSeq" id="WP_188609179.1">
    <property type="nucleotide sequence ID" value="NZ_BMGG01000003.1"/>
</dbReference>
<dbReference type="Pfam" id="PF06073">
    <property type="entry name" value="DUF934"/>
    <property type="match status" value="1"/>
</dbReference>